<dbReference type="Proteomes" id="UP001500483">
    <property type="component" value="Unassembled WGS sequence"/>
</dbReference>
<dbReference type="PANTHER" id="PTHR30181">
    <property type="entry name" value="MANNITOL PERMEASE IIC COMPONENT"/>
    <property type="match status" value="1"/>
</dbReference>
<protein>
    <recommendedName>
        <fullName evidence="9">Phosphotransferase system EIIB component type 2/3 domain-containing protein</fullName>
    </recommendedName>
</protein>
<reference evidence="11" key="1">
    <citation type="journal article" date="2019" name="Int. J. Syst. Evol. Microbiol.">
        <title>The Global Catalogue of Microorganisms (GCM) 10K type strain sequencing project: providing services to taxonomists for standard genome sequencing and annotation.</title>
        <authorList>
            <consortium name="The Broad Institute Genomics Platform"/>
            <consortium name="The Broad Institute Genome Sequencing Center for Infectious Disease"/>
            <person name="Wu L."/>
            <person name="Ma J."/>
        </authorList>
    </citation>
    <scope>NUCLEOTIDE SEQUENCE [LARGE SCALE GENOMIC DNA]</scope>
    <source>
        <strain evidence="11">JCM 9687</strain>
    </source>
</reference>
<evidence type="ECO:0000256" key="3">
    <source>
        <dbReference type="ARBA" id="ARBA00022553"/>
    </source>
</evidence>
<feature type="region of interest" description="Disordered" evidence="8">
    <location>
        <begin position="25"/>
        <end position="50"/>
    </location>
</feature>
<dbReference type="RefSeq" id="WP_224963160.1">
    <property type="nucleotide sequence ID" value="NZ_BAAAYK010000038.1"/>
</dbReference>
<keyword evidence="7" id="KW-0418">Kinase</keyword>
<dbReference type="InterPro" id="IPR036095">
    <property type="entry name" value="PTS_EIIB-like_sf"/>
</dbReference>
<evidence type="ECO:0000256" key="4">
    <source>
        <dbReference type="ARBA" id="ARBA00022597"/>
    </source>
</evidence>
<dbReference type="InterPro" id="IPR050893">
    <property type="entry name" value="Sugar_PTS"/>
</dbReference>
<dbReference type="InterPro" id="IPR003501">
    <property type="entry name" value="PTS_EIIB_2/3"/>
</dbReference>
<keyword evidence="6" id="KW-0598">Phosphotransferase system</keyword>
<name>A0ABP6RLG0_9PSEU</name>
<gene>
    <name evidence="10" type="ORF">GCM10020366_20600</name>
</gene>
<keyword evidence="2" id="KW-0813">Transport</keyword>
<dbReference type="EMBL" id="BAAAYK010000038">
    <property type="protein sequence ID" value="GAA3356462.1"/>
    <property type="molecule type" value="Genomic_DNA"/>
</dbReference>
<organism evidence="10 11">
    <name type="scientific">Saccharopolyspora gregorii</name>
    <dbReference type="NCBI Taxonomy" id="33914"/>
    <lineage>
        <taxon>Bacteria</taxon>
        <taxon>Bacillati</taxon>
        <taxon>Actinomycetota</taxon>
        <taxon>Actinomycetes</taxon>
        <taxon>Pseudonocardiales</taxon>
        <taxon>Pseudonocardiaceae</taxon>
        <taxon>Saccharopolyspora</taxon>
    </lineage>
</organism>
<dbReference type="Pfam" id="PF02302">
    <property type="entry name" value="PTS_IIB"/>
    <property type="match status" value="1"/>
</dbReference>
<evidence type="ECO:0000256" key="6">
    <source>
        <dbReference type="ARBA" id="ARBA00022683"/>
    </source>
</evidence>
<proteinExistence type="predicted"/>
<keyword evidence="11" id="KW-1185">Reference proteome</keyword>
<feature type="domain" description="Phosphotransferase system EIIB component type 2/3" evidence="9">
    <location>
        <begin position="60"/>
        <end position="132"/>
    </location>
</feature>
<evidence type="ECO:0000256" key="1">
    <source>
        <dbReference type="ARBA" id="ARBA00002434"/>
    </source>
</evidence>
<comment type="function">
    <text evidence="1">The phosphoenolpyruvate-dependent sugar phosphotransferase system (sugar PTS), a major carbohydrate active transport system, catalyzes the phosphorylation of incoming sugar substrates concomitantly with their translocation across the cell membrane. The enzyme II CmtAB PTS system is involved in D-mannitol transport.</text>
</comment>
<keyword evidence="3" id="KW-0597">Phosphoprotein</keyword>
<keyword evidence="5" id="KW-0808">Transferase</keyword>
<evidence type="ECO:0000256" key="8">
    <source>
        <dbReference type="SAM" id="MobiDB-lite"/>
    </source>
</evidence>
<dbReference type="PANTHER" id="PTHR30181:SF3">
    <property type="entry name" value="MULTIPHOSPHORYL TRANSFER PROTEIN"/>
    <property type="match status" value="1"/>
</dbReference>
<evidence type="ECO:0000256" key="7">
    <source>
        <dbReference type="ARBA" id="ARBA00022777"/>
    </source>
</evidence>
<comment type="caution">
    <text evidence="10">The sequence shown here is derived from an EMBL/GenBank/DDBJ whole genome shotgun (WGS) entry which is preliminary data.</text>
</comment>
<keyword evidence="4" id="KW-0762">Sugar transport</keyword>
<evidence type="ECO:0000256" key="2">
    <source>
        <dbReference type="ARBA" id="ARBA00022448"/>
    </source>
</evidence>
<evidence type="ECO:0000313" key="11">
    <source>
        <dbReference type="Proteomes" id="UP001500483"/>
    </source>
</evidence>
<sequence>MSRGSAASRWWRAIGFAQRRVLGSHDELREEPVPPSEVESARQAGEERSMGTINGSAVRKVVIACDAGMGSSAMVAAQLAGRLKPYDVKVSHASVTEIPPDADLVLCQETLLERARREDTGSAVILGFRSFLGDPVFDEVEQAVREGEPLGG</sequence>
<accession>A0ABP6RLG0</accession>
<evidence type="ECO:0000256" key="5">
    <source>
        <dbReference type="ARBA" id="ARBA00022679"/>
    </source>
</evidence>
<evidence type="ECO:0000259" key="9">
    <source>
        <dbReference type="Pfam" id="PF02302"/>
    </source>
</evidence>
<evidence type="ECO:0000313" key="10">
    <source>
        <dbReference type="EMBL" id="GAA3356462.1"/>
    </source>
</evidence>
<dbReference type="SUPFAM" id="SSF52794">
    <property type="entry name" value="PTS system IIB component-like"/>
    <property type="match status" value="1"/>
</dbReference>
<dbReference type="Gene3D" id="3.40.50.2300">
    <property type="match status" value="1"/>
</dbReference>